<dbReference type="PANTHER" id="PTHR30332">
    <property type="entry name" value="PROBABLE GENERAL SECRETION PATHWAY PROTEIN D"/>
    <property type="match status" value="1"/>
</dbReference>
<evidence type="ECO:0000256" key="6">
    <source>
        <dbReference type="RuleBase" id="RU004003"/>
    </source>
</evidence>
<dbReference type="SUPFAM" id="SSF48452">
    <property type="entry name" value="TPR-like"/>
    <property type="match status" value="1"/>
</dbReference>
<comment type="subcellular location">
    <subcellularLocation>
        <location evidence="7">Cell outer membrane</location>
    </subcellularLocation>
    <subcellularLocation>
        <location evidence="1">Membrane</location>
    </subcellularLocation>
</comment>
<evidence type="ECO:0000256" key="8">
    <source>
        <dbReference type="SAM" id="SignalP"/>
    </source>
</evidence>
<proteinExistence type="inferred from homology"/>
<dbReference type="InterPro" id="IPR011662">
    <property type="entry name" value="Secretin/TonB_short_N"/>
</dbReference>
<dbReference type="InterPro" id="IPR004846">
    <property type="entry name" value="T2SS/T3SS_dom"/>
</dbReference>
<feature type="domain" description="Secretin/TonB short N-terminal" evidence="9">
    <location>
        <begin position="205"/>
        <end position="256"/>
    </location>
</feature>
<dbReference type="GO" id="GO:0009279">
    <property type="term" value="C:cell outer membrane"/>
    <property type="evidence" value="ECO:0007669"/>
    <property type="project" value="UniProtKB-SubCell"/>
</dbReference>
<dbReference type="GO" id="GO:0009306">
    <property type="term" value="P:protein secretion"/>
    <property type="evidence" value="ECO:0007669"/>
    <property type="project" value="InterPro"/>
</dbReference>
<dbReference type="InterPro" id="IPR005644">
    <property type="entry name" value="NolW-like"/>
</dbReference>
<evidence type="ECO:0000256" key="1">
    <source>
        <dbReference type="ARBA" id="ARBA00004370"/>
    </source>
</evidence>
<dbReference type="GO" id="GO:0015627">
    <property type="term" value="C:type II protein secretion system complex"/>
    <property type="evidence" value="ECO:0007669"/>
    <property type="project" value="TreeGrafter"/>
</dbReference>
<name>A0A069PKP0_9BURK</name>
<dbReference type="PANTHER" id="PTHR30332:SF17">
    <property type="entry name" value="TYPE IV PILIATION SYSTEM PROTEIN DR_0774-RELATED"/>
    <property type="match status" value="1"/>
</dbReference>
<dbReference type="PROSITE" id="PS51257">
    <property type="entry name" value="PROKAR_LIPOPROTEIN"/>
    <property type="match status" value="1"/>
</dbReference>
<dbReference type="Proteomes" id="UP000027466">
    <property type="component" value="Unassembled WGS sequence"/>
</dbReference>
<keyword evidence="5" id="KW-0998">Cell outer membrane</keyword>
<comment type="similarity">
    <text evidence="6">Belongs to the bacterial secretin family.</text>
</comment>
<evidence type="ECO:0000259" key="9">
    <source>
        <dbReference type="SMART" id="SM00965"/>
    </source>
</evidence>
<dbReference type="RefSeq" id="WP_420912386.1">
    <property type="nucleotide sequence ID" value="NZ_JFHC01000033.1"/>
</dbReference>
<dbReference type="Pfam" id="PF07660">
    <property type="entry name" value="STN"/>
    <property type="match status" value="1"/>
</dbReference>
<keyword evidence="4" id="KW-0472">Membrane</keyword>
<keyword evidence="2 7" id="KW-0813">Transport</keyword>
<evidence type="ECO:0000256" key="4">
    <source>
        <dbReference type="ARBA" id="ARBA00023136"/>
    </source>
</evidence>
<reference evidence="10 11" key="1">
    <citation type="submission" date="2014-03" db="EMBL/GenBank/DDBJ databases">
        <title>Draft Genome Sequences of Four Burkholderia Strains.</title>
        <authorList>
            <person name="Liu X.Y."/>
            <person name="Li C.X."/>
            <person name="Xu J.H."/>
        </authorList>
    </citation>
    <scope>NUCLEOTIDE SEQUENCE [LARGE SCALE GENOMIC DNA]</scope>
    <source>
        <strain evidence="10 11">DSM 50014</strain>
    </source>
</reference>
<dbReference type="Gene3D" id="2.60.40.680">
    <property type="match status" value="1"/>
</dbReference>
<dbReference type="CDD" id="cd08547">
    <property type="entry name" value="Type_II_cohesin"/>
    <property type="match status" value="1"/>
</dbReference>
<feature type="chain" id="PRO_5001667658" evidence="8">
    <location>
        <begin position="22"/>
        <end position="834"/>
    </location>
</feature>
<evidence type="ECO:0000256" key="2">
    <source>
        <dbReference type="ARBA" id="ARBA00022448"/>
    </source>
</evidence>
<dbReference type="STRING" id="60547.GCA_000751215_06739"/>
<evidence type="ECO:0000313" key="11">
    <source>
        <dbReference type="Proteomes" id="UP000027466"/>
    </source>
</evidence>
<gene>
    <name evidence="10" type="ORF">BG61_21580</name>
</gene>
<dbReference type="InterPro" id="IPR001775">
    <property type="entry name" value="GspD/PilQ"/>
</dbReference>
<comment type="caution">
    <text evidence="10">The sequence shown here is derived from an EMBL/GenBank/DDBJ whole genome shotgun (WGS) entry which is preliminary data.</text>
</comment>
<dbReference type="Pfam" id="PF03958">
    <property type="entry name" value="Secretin_N"/>
    <property type="match status" value="1"/>
</dbReference>
<dbReference type="Pfam" id="PF00963">
    <property type="entry name" value="Cohesin"/>
    <property type="match status" value="1"/>
</dbReference>
<dbReference type="Gene3D" id="1.25.40.10">
    <property type="entry name" value="Tetratricopeptide repeat domain"/>
    <property type="match status" value="1"/>
</dbReference>
<evidence type="ECO:0000256" key="3">
    <source>
        <dbReference type="ARBA" id="ARBA00022729"/>
    </source>
</evidence>
<evidence type="ECO:0000256" key="7">
    <source>
        <dbReference type="RuleBase" id="RU004004"/>
    </source>
</evidence>
<evidence type="ECO:0000256" key="5">
    <source>
        <dbReference type="ARBA" id="ARBA00023237"/>
    </source>
</evidence>
<dbReference type="SUPFAM" id="SSF49384">
    <property type="entry name" value="Carbohydrate-binding domain"/>
    <property type="match status" value="1"/>
</dbReference>
<dbReference type="PRINTS" id="PR00811">
    <property type="entry name" value="BCTERIALGSPD"/>
</dbReference>
<protein>
    <submittedName>
        <fullName evidence="10">Secretion protein</fullName>
    </submittedName>
</protein>
<dbReference type="InterPro" id="IPR008965">
    <property type="entry name" value="CBM2/CBM3_carb-bd_dom_sf"/>
</dbReference>
<keyword evidence="11" id="KW-1185">Reference proteome</keyword>
<dbReference type="GO" id="GO:0000272">
    <property type="term" value="P:polysaccharide catabolic process"/>
    <property type="evidence" value="ECO:0007669"/>
    <property type="project" value="InterPro"/>
</dbReference>
<dbReference type="EMBL" id="JFHC01000033">
    <property type="protein sequence ID" value="KDR40942.1"/>
    <property type="molecule type" value="Genomic_DNA"/>
</dbReference>
<keyword evidence="3 8" id="KW-0732">Signal</keyword>
<dbReference type="AlphaFoldDB" id="A0A069PKP0"/>
<dbReference type="Gene3D" id="3.30.1370.120">
    <property type="match status" value="1"/>
</dbReference>
<dbReference type="InterPro" id="IPR011990">
    <property type="entry name" value="TPR-like_helical_dom_sf"/>
</dbReference>
<dbReference type="GO" id="GO:0030246">
    <property type="term" value="F:carbohydrate binding"/>
    <property type="evidence" value="ECO:0007669"/>
    <property type="project" value="InterPro"/>
</dbReference>
<dbReference type="InterPro" id="IPR050810">
    <property type="entry name" value="Bact_Secretion_Sys_Channel"/>
</dbReference>
<dbReference type="Pfam" id="PF00263">
    <property type="entry name" value="Secretin"/>
    <property type="match status" value="1"/>
</dbReference>
<evidence type="ECO:0000313" key="10">
    <source>
        <dbReference type="EMBL" id="KDR40942.1"/>
    </source>
</evidence>
<dbReference type="SMART" id="SM00965">
    <property type="entry name" value="STN"/>
    <property type="match status" value="1"/>
</dbReference>
<dbReference type="InterPro" id="IPR002102">
    <property type="entry name" value="Cohesin_dom"/>
</dbReference>
<accession>A0A069PKP0</accession>
<organism evidence="10 11">
    <name type="scientific">Caballeronia glathei</name>
    <dbReference type="NCBI Taxonomy" id="60547"/>
    <lineage>
        <taxon>Bacteria</taxon>
        <taxon>Pseudomonadati</taxon>
        <taxon>Pseudomonadota</taxon>
        <taxon>Betaproteobacteria</taxon>
        <taxon>Burkholderiales</taxon>
        <taxon>Burkholderiaceae</taxon>
        <taxon>Caballeronia</taxon>
    </lineage>
</organism>
<feature type="signal peptide" evidence="8">
    <location>
        <begin position="1"/>
        <end position="21"/>
    </location>
</feature>
<sequence length="834" mass="87036">MHRLRRGMILAALPVLLSACAAQQAYRDGQKLIASGKTDEGIAKYKDASDQEPEDANYRQSWLVAREKTVNELVEQGGRLGAAGARDAARKAYEHALALNPDNERAQAGIATLDTDARLNIMLSRAEALFVRHQSDDARHMLDAVLTEAPANRRALELQRKLGAETGSARVEAALAAAYRKPIRIDFRDAPLKQIFDVISRSSGMNFLFDRDVKTDQRTTIFLKNSTIDATVRYVLATNQLAQQVLDENTVLIYPNTPAKVKDYQELAVRTFFLSNTEAKAIANTLKTILKIHDVVADEKLNMVIVRDTPDAIRMAERLVALEDVPEPEVMLEVEVLEVQRNHEVNLGIAWPGSVNVTPLPLGSAIAPVTGQPGNAIGAGSPFSPFGSGGGSFGGGTSGSTPALTLHDLLNQTSRTIGLSSLQATINANVQDSDVKLLTNPRIRVRNHEKAKILIGERVPNITSTATSTGFLSQSVNYLDIGLTLNVEPTIYLDDTIGIKLALEVSSLGNAVTTTTGTAAYQIGTRTASTVLQLKNNETDVLAGLIDNEERTSGNKVPGIGQLPILDRLFGATDNQAKNTEIVLAITPHLVRNIRRPAADLAYFTSGTETNLRSMIQSNGLAAPASSLNASGGGGAAADASRFGAGGQPNGANGVNGAGAGAGGYGAGGYGAGYGGAGGYYGGDGVPVVGGGAVIGTAQMTVEGPPQVKAGDSVTVSLSMSADQPVASASSTVSFDTTKLQFIGVTEGDFMKQGGAPTSFSSRIGTGQVQLSNSVQGGMGAASTGTYAVLGFKALAPASQTSVKIVPGSVVGLTGAPITFTPPSAYTLGIVATP</sequence>
<dbReference type="InterPro" id="IPR038591">
    <property type="entry name" value="NolW-like_sf"/>
</dbReference>
<dbReference type="PRINTS" id="PR01032">
    <property type="entry name" value="PHAGEIV"/>
</dbReference>